<comment type="cofactor">
    <cofactor evidence="1 8">
        <name>pyridoxal 5'-phosphate</name>
        <dbReference type="ChEBI" id="CHEBI:597326"/>
    </cofactor>
</comment>
<dbReference type="EMBL" id="AY458649">
    <property type="protein sequence ID" value="AAR38340.1"/>
    <property type="molecule type" value="Genomic_DNA"/>
</dbReference>
<dbReference type="InterPro" id="IPR009006">
    <property type="entry name" value="Ala_racemase/Decarboxylase_C"/>
</dbReference>
<evidence type="ECO:0000256" key="5">
    <source>
        <dbReference type="ARBA" id="ARBA00034115"/>
    </source>
</evidence>
<dbReference type="SUPFAM" id="SSF51419">
    <property type="entry name" value="PLP-binding barrel"/>
    <property type="match status" value="1"/>
</dbReference>
<reference evidence="10" key="1">
    <citation type="submission" date="2003-11" db="EMBL/GenBank/DDBJ databases">
        <authorList>
            <person name="Heidelberg J.F."/>
            <person name="Eisen J.A."/>
            <person name="Nelson W.C."/>
            <person name="DeLong E.F."/>
        </authorList>
    </citation>
    <scope>NUCLEOTIDE SEQUENCE</scope>
</reference>
<keyword evidence="3 8" id="KW-0663">Pyridoxal phosphate</keyword>
<evidence type="ECO:0000259" key="9">
    <source>
        <dbReference type="Pfam" id="PF02784"/>
    </source>
</evidence>
<dbReference type="AlphaFoldDB" id="Q6SF82"/>
<gene>
    <name evidence="10" type="ORF">MBMO_EBAC080-L028H02.2</name>
</gene>
<dbReference type="SUPFAM" id="SSF50621">
    <property type="entry name" value="Alanine racemase C-terminal domain-like"/>
    <property type="match status" value="1"/>
</dbReference>
<keyword evidence="4" id="KW-0456">Lyase</keyword>
<dbReference type="EC" id="4.1.1.17" evidence="6"/>
<dbReference type="PROSITE" id="PS00878">
    <property type="entry name" value="ODR_DC_2_1"/>
    <property type="match status" value="1"/>
</dbReference>
<dbReference type="CDD" id="cd00622">
    <property type="entry name" value="PLPDE_III_ODC"/>
    <property type="match status" value="1"/>
</dbReference>
<organism evidence="10">
    <name type="scientific">uncultured marine bacterium 582</name>
    <dbReference type="NCBI Taxonomy" id="257402"/>
    <lineage>
        <taxon>Bacteria</taxon>
        <taxon>environmental samples</taxon>
    </lineage>
</organism>
<evidence type="ECO:0000256" key="8">
    <source>
        <dbReference type="PIRSR" id="PIRSR600183-50"/>
    </source>
</evidence>
<dbReference type="InterPro" id="IPR002433">
    <property type="entry name" value="Orn_de-COase"/>
</dbReference>
<evidence type="ECO:0000256" key="2">
    <source>
        <dbReference type="ARBA" id="ARBA00008872"/>
    </source>
</evidence>
<dbReference type="Pfam" id="PF02784">
    <property type="entry name" value="Orn_Arg_deC_N"/>
    <property type="match status" value="1"/>
</dbReference>
<dbReference type="PRINTS" id="PR01179">
    <property type="entry name" value="ODADCRBXLASE"/>
</dbReference>
<evidence type="ECO:0000256" key="6">
    <source>
        <dbReference type="ARBA" id="ARBA00034138"/>
    </source>
</evidence>
<dbReference type="GO" id="GO:0004586">
    <property type="term" value="F:ornithine decarboxylase activity"/>
    <property type="evidence" value="ECO:0007669"/>
    <property type="project" value="UniProtKB-EC"/>
</dbReference>
<dbReference type="PRINTS" id="PR01182">
    <property type="entry name" value="ORNDCRBXLASE"/>
</dbReference>
<evidence type="ECO:0000256" key="3">
    <source>
        <dbReference type="ARBA" id="ARBA00022898"/>
    </source>
</evidence>
<evidence type="ECO:0000256" key="1">
    <source>
        <dbReference type="ARBA" id="ARBA00001933"/>
    </source>
</evidence>
<dbReference type="PANTHER" id="PTHR11482">
    <property type="entry name" value="ARGININE/DIAMINOPIMELATE/ORNITHINE DECARBOXYLASE"/>
    <property type="match status" value="1"/>
</dbReference>
<dbReference type="Gene3D" id="3.20.20.10">
    <property type="entry name" value="Alanine racemase"/>
    <property type="match status" value="1"/>
</dbReference>
<reference evidence="10" key="2">
    <citation type="submission" date="2003-12" db="EMBL/GenBank/DDBJ databases">
        <title>Monterey Bay Coastal Ocean Microbial Observatory environmental clone sequencing.</title>
        <authorList>
            <person name="DeLong E.F."/>
        </authorList>
    </citation>
    <scope>NUCLEOTIDE SEQUENCE</scope>
</reference>
<feature type="domain" description="Orn/DAP/Arg decarboxylase 2 N-terminal" evidence="9">
    <location>
        <begin position="44"/>
        <end position="260"/>
    </location>
</feature>
<accession>Q6SF82</accession>
<protein>
    <recommendedName>
        <fullName evidence="6">ornithine decarboxylase</fullName>
        <ecNumber evidence="6">4.1.1.17</ecNumber>
    </recommendedName>
</protein>
<dbReference type="InterPro" id="IPR029066">
    <property type="entry name" value="PLP-binding_barrel"/>
</dbReference>
<dbReference type="PANTHER" id="PTHR11482:SF6">
    <property type="entry name" value="ORNITHINE DECARBOXYLASE 1-RELATED"/>
    <property type="match status" value="1"/>
</dbReference>
<dbReference type="InterPro" id="IPR000183">
    <property type="entry name" value="Orn/DAP/Arg_de-COase"/>
</dbReference>
<proteinExistence type="inferred from homology"/>
<dbReference type="Gene3D" id="2.40.37.10">
    <property type="entry name" value="Lyase, Ornithine Decarboxylase, Chain A, domain 1"/>
    <property type="match status" value="1"/>
</dbReference>
<comment type="similarity">
    <text evidence="2">Belongs to the Orn/Lys/Arg decarboxylase class-II family.</text>
</comment>
<comment type="catalytic activity">
    <reaction evidence="7">
        <text>L-ornithine + H(+) = putrescine + CO2</text>
        <dbReference type="Rhea" id="RHEA:22964"/>
        <dbReference type="ChEBI" id="CHEBI:15378"/>
        <dbReference type="ChEBI" id="CHEBI:16526"/>
        <dbReference type="ChEBI" id="CHEBI:46911"/>
        <dbReference type="ChEBI" id="CHEBI:326268"/>
        <dbReference type="EC" id="4.1.1.17"/>
    </reaction>
</comment>
<dbReference type="GO" id="GO:0033387">
    <property type="term" value="P:putrescine biosynthetic process from arginine, via ornithine"/>
    <property type="evidence" value="ECO:0007669"/>
    <property type="project" value="TreeGrafter"/>
</dbReference>
<dbReference type="InterPro" id="IPR022644">
    <property type="entry name" value="De-COase2_N"/>
</dbReference>
<feature type="active site" description="Proton donor" evidence="8">
    <location>
        <position position="323"/>
    </location>
</feature>
<evidence type="ECO:0000313" key="10">
    <source>
        <dbReference type="EMBL" id="AAR38340.1"/>
    </source>
</evidence>
<dbReference type="GO" id="GO:0005737">
    <property type="term" value="C:cytoplasm"/>
    <property type="evidence" value="ECO:0007669"/>
    <property type="project" value="TreeGrafter"/>
</dbReference>
<sequence>MYSSLPISSSLHAHLWQSYSDRPVLYFSPKVLHESYQRFLLGFDGLVTYAVKANASSLVLDNLASAGLTTFDVASPAEMQTVRAALPSAVLHYHNPVRSLIEIAEAKRFGVQSWAVDSQTELDKLGALATGTEIAVRLHIPVAGAAYDFGEKFGAGPEQVVALLRRVKQRGLTPSLTFHPGTQCTDPAAWVRYIEVAHAVSQRAEVDLERVNVGGGFAVWRDRQAPDLERVFTQISDCVKALFGEKSPALVCEPGRAMVASAFTLATQIKALRGLRTVFLNDGVYGLLSEFRDLGVSQRYQAWRAGSKLAGPSAAYTVFGPTCDSIDKLPSPLHLPKSIQEGDYLLFSEIGAYSLSLATAFNGYGGCEIVAVTDF</sequence>
<feature type="modified residue" description="N6-(pyridoxal phosphate)lysine" evidence="8">
    <location>
        <position position="52"/>
    </location>
</feature>
<name>Q6SF82_9BACT</name>
<evidence type="ECO:0000256" key="7">
    <source>
        <dbReference type="ARBA" id="ARBA00049127"/>
    </source>
</evidence>
<dbReference type="InterPro" id="IPR022653">
    <property type="entry name" value="De-COase2_pyr-phos_BS"/>
</dbReference>
<comment type="pathway">
    <text evidence="5">Amine and polyamine biosynthesis; putrescine biosynthesis via L-ornithine pathway; putrescine from L-ornithine: step 1/1.</text>
</comment>
<evidence type="ECO:0000256" key="4">
    <source>
        <dbReference type="ARBA" id="ARBA00023239"/>
    </source>
</evidence>